<evidence type="ECO:0000313" key="1">
    <source>
        <dbReference type="EMBL" id="CAB4622252.1"/>
    </source>
</evidence>
<reference evidence="1" key="1">
    <citation type="submission" date="2020-05" db="EMBL/GenBank/DDBJ databases">
        <authorList>
            <person name="Chiriac C."/>
            <person name="Salcher M."/>
            <person name="Ghai R."/>
            <person name="Kavagutti S V."/>
        </authorList>
    </citation>
    <scope>NUCLEOTIDE SEQUENCE</scope>
</reference>
<proteinExistence type="predicted"/>
<dbReference type="AlphaFoldDB" id="A0A6J6I735"/>
<protein>
    <submittedName>
        <fullName evidence="1">Unannotated protein</fullName>
    </submittedName>
</protein>
<gene>
    <name evidence="1" type="ORF">UFOPK1889_00987</name>
</gene>
<accession>A0A6J6I735</accession>
<sequence length="213" mass="22884">MPSGFKEVVSAAVVASPHCAASDPKPYAARRASSHAISPAATMRATESVPIDFMVTPFGQIAVPRGRILLPPSPSWPYRERPQHHIALVTEVMPHACDAPTPTAVIAPISAGGNTFWGVDFAILLPFANWPYLLRPQHHVVCAAVRAQANSSPAESDTGFFTEVVCGEIRDAPAVRPSCPYWLRPQHCTRSVIEVIHVKLSPVATVLARTLGT</sequence>
<name>A0A6J6I735_9ZZZZ</name>
<organism evidence="1">
    <name type="scientific">freshwater metagenome</name>
    <dbReference type="NCBI Taxonomy" id="449393"/>
    <lineage>
        <taxon>unclassified sequences</taxon>
        <taxon>metagenomes</taxon>
        <taxon>ecological metagenomes</taxon>
    </lineage>
</organism>
<dbReference type="EMBL" id="CAEZUZ010000184">
    <property type="protein sequence ID" value="CAB4622252.1"/>
    <property type="molecule type" value="Genomic_DNA"/>
</dbReference>